<dbReference type="InterPro" id="IPR046239">
    <property type="entry name" value="DUF6272"/>
</dbReference>
<evidence type="ECO:0000256" key="1">
    <source>
        <dbReference type="SAM" id="MobiDB-lite"/>
    </source>
</evidence>
<comment type="caution">
    <text evidence="2">The sequence shown here is derived from an EMBL/GenBank/DDBJ whole genome shotgun (WGS) entry which is preliminary data.</text>
</comment>
<proteinExistence type="predicted"/>
<accession>A0A644WAC3</accession>
<evidence type="ECO:0000313" key="2">
    <source>
        <dbReference type="EMBL" id="MPM00529.1"/>
    </source>
</evidence>
<dbReference type="EMBL" id="VSSQ01000736">
    <property type="protein sequence ID" value="MPM00529.1"/>
    <property type="molecule type" value="Genomic_DNA"/>
</dbReference>
<dbReference type="Pfam" id="PF19788">
    <property type="entry name" value="DUF6272"/>
    <property type="match status" value="1"/>
</dbReference>
<sequence length="181" mass="20458">MKPGSKFNIDDFIKENINTAEVLSQFKGTISEKKSDRILDNMEDLFGEQEIRIRKRILIAASEILQNVVRHNEYPLYPAVFLATRTRQGFKIDCGNAVSITRRTVVEKRIREANRKAGGSMKDNFRQAEADAEKSAGNDISGGLGLLEIRRKAGMPLDFAFTIIDNETFFFHLIAKSNMGE</sequence>
<dbReference type="AlphaFoldDB" id="A0A644WAC3"/>
<feature type="region of interest" description="Disordered" evidence="1">
    <location>
        <begin position="117"/>
        <end position="136"/>
    </location>
</feature>
<name>A0A644WAC3_9ZZZZ</name>
<feature type="compositionally biased region" description="Basic and acidic residues" evidence="1">
    <location>
        <begin position="123"/>
        <end position="136"/>
    </location>
</feature>
<protein>
    <submittedName>
        <fullName evidence="2">Uncharacterized protein</fullName>
    </submittedName>
</protein>
<gene>
    <name evidence="2" type="ORF">SDC9_46755</name>
</gene>
<reference evidence="2" key="1">
    <citation type="submission" date="2019-08" db="EMBL/GenBank/DDBJ databases">
        <authorList>
            <person name="Kucharzyk K."/>
            <person name="Murdoch R.W."/>
            <person name="Higgins S."/>
            <person name="Loffler F."/>
        </authorList>
    </citation>
    <scope>NUCLEOTIDE SEQUENCE</scope>
</reference>
<organism evidence="2">
    <name type="scientific">bioreactor metagenome</name>
    <dbReference type="NCBI Taxonomy" id="1076179"/>
    <lineage>
        <taxon>unclassified sequences</taxon>
        <taxon>metagenomes</taxon>
        <taxon>ecological metagenomes</taxon>
    </lineage>
</organism>